<accession>A0A8X6I034</accession>
<protein>
    <submittedName>
        <fullName evidence="1">ATP-dependent DNA helicase</fullName>
    </submittedName>
</protein>
<name>A0A8X6I034_TRICU</name>
<dbReference type="PANTHER" id="PTHR10492:SF57">
    <property type="entry name" value="ATP-DEPENDENT DNA HELICASE"/>
    <property type="match status" value="1"/>
</dbReference>
<dbReference type="GO" id="GO:0004386">
    <property type="term" value="F:helicase activity"/>
    <property type="evidence" value="ECO:0007669"/>
    <property type="project" value="UniProtKB-KW"/>
</dbReference>
<sequence length="288" mass="33586">MHEGWKMYKKISSGFLKKKTKLARMDIHFIAAEDGGFSTFMNVRHSEVVIDNRWIVPYFPLLSRIFCAHINVEYCNSIKSIKYVCKYINKGCDMAVFDVTSSDRNAHNEIYRYEMGRYISSNEAVWRILNFPIHERYPTVIHLSVHLEKRTENLLHRSNYKEARQVRGLLENDEHWNATLEEAAFVHSPRMLRDLFAVMLQVCALSNPNQLWINHQESLSEDILHQVRIQQRNMDLEFSTEIFNEALIIIEDKVRSLGGSDLKSIGLPQPDRDSSTITDVLLVLLLLC</sequence>
<comment type="caution">
    <text evidence="1">The sequence shown here is derived from an EMBL/GenBank/DDBJ whole genome shotgun (WGS) entry which is preliminary data.</text>
</comment>
<keyword evidence="1" id="KW-0067">ATP-binding</keyword>
<gene>
    <name evidence="1" type="primary">X975_25623</name>
    <name evidence="1" type="ORF">TNCT_728861</name>
</gene>
<dbReference type="PANTHER" id="PTHR10492">
    <property type="match status" value="1"/>
</dbReference>
<organism evidence="1 2">
    <name type="scientific">Trichonephila clavata</name>
    <name type="common">Joro spider</name>
    <name type="synonym">Nephila clavata</name>
    <dbReference type="NCBI Taxonomy" id="2740835"/>
    <lineage>
        <taxon>Eukaryota</taxon>
        <taxon>Metazoa</taxon>
        <taxon>Ecdysozoa</taxon>
        <taxon>Arthropoda</taxon>
        <taxon>Chelicerata</taxon>
        <taxon>Arachnida</taxon>
        <taxon>Araneae</taxon>
        <taxon>Araneomorphae</taxon>
        <taxon>Entelegynae</taxon>
        <taxon>Araneoidea</taxon>
        <taxon>Nephilidae</taxon>
        <taxon>Trichonephila</taxon>
    </lineage>
</organism>
<dbReference type="EMBL" id="BMAO01034329">
    <property type="protein sequence ID" value="GFQ95859.1"/>
    <property type="molecule type" value="Genomic_DNA"/>
</dbReference>
<keyword evidence="1" id="KW-0547">Nucleotide-binding</keyword>
<dbReference type="AlphaFoldDB" id="A0A8X6I034"/>
<keyword evidence="1" id="KW-0378">Hydrolase</keyword>
<evidence type="ECO:0000313" key="1">
    <source>
        <dbReference type="EMBL" id="GFQ95859.1"/>
    </source>
</evidence>
<dbReference type="OrthoDB" id="6422725at2759"/>
<dbReference type="Proteomes" id="UP000887116">
    <property type="component" value="Unassembled WGS sequence"/>
</dbReference>
<keyword evidence="1" id="KW-0347">Helicase</keyword>
<keyword evidence="2" id="KW-1185">Reference proteome</keyword>
<proteinExistence type="predicted"/>
<evidence type="ECO:0000313" key="2">
    <source>
        <dbReference type="Proteomes" id="UP000887116"/>
    </source>
</evidence>
<reference evidence="1" key="1">
    <citation type="submission" date="2020-07" db="EMBL/GenBank/DDBJ databases">
        <title>Multicomponent nature underlies the extraordinary mechanical properties of spider dragline silk.</title>
        <authorList>
            <person name="Kono N."/>
            <person name="Nakamura H."/>
            <person name="Mori M."/>
            <person name="Yoshida Y."/>
            <person name="Ohtoshi R."/>
            <person name="Malay A.D."/>
            <person name="Moran D.A.P."/>
            <person name="Tomita M."/>
            <person name="Numata K."/>
            <person name="Arakawa K."/>
        </authorList>
    </citation>
    <scope>NUCLEOTIDE SEQUENCE</scope>
</reference>